<proteinExistence type="predicted"/>
<organism evidence="1 2">
    <name type="scientific">Hespellia stercorisuis DSM 15480</name>
    <dbReference type="NCBI Taxonomy" id="1121950"/>
    <lineage>
        <taxon>Bacteria</taxon>
        <taxon>Bacillati</taxon>
        <taxon>Bacillota</taxon>
        <taxon>Clostridia</taxon>
        <taxon>Lachnospirales</taxon>
        <taxon>Lachnospiraceae</taxon>
        <taxon>Hespellia</taxon>
    </lineage>
</organism>
<dbReference type="STRING" id="1121950.SAMN02745243_02923"/>
<evidence type="ECO:0000313" key="2">
    <source>
        <dbReference type="Proteomes" id="UP000184301"/>
    </source>
</evidence>
<gene>
    <name evidence="1" type="ORF">SAMN02745243_02923</name>
</gene>
<reference evidence="1 2" key="1">
    <citation type="submission" date="2016-11" db="EMBL/GenBank/DDBJ databases">
        <authorList>
            <person name="Jaros S."/>
            <person name="Januszkiewicz K."/>
            <person name="Wedrychowicz H."/>
        </authorList>
    </citation>
    <scope>NUCLEOTIDE SEQUENCE [LARGE SCALE GENOMIC DNA]</scope>
    <source>
        <strain evidence="1 2">DSM 15480</strain>
    </source>
</reference>
<dbReference type="AlphaFoldDB" id="A0A1M6SEW0"/>
<accession>A0A1M6SEW0</accession>
<dbReference type="Proteomes" id="UP000184301">
    <property type="component" value="Unassembled WGS sequence"/>
</dbReference>
<protein>
    <submittedName>
        <fullName evidence="1">Uncharacterized protein</fullName>
    </submittedName>
</protein>
<dbReference type="OrthoDB" id="1451126at2"/>
<evidence type="ECO:0000313" key="1">
    <source>
        <dbReference type="EMBL" id="SHK43097.1"/>
    </source>
</evidence>
<sequence length="338" mass="39544">MLQIFSKKSKYTAEEKELLQEIRMLDKLGGALLSKKSKIVEKHCKFLFDEVISKGGGRNELINIVLKYELLSMNSYGDWLTQAIDSHDMQSLNDVIFQEERYSLLPGGPSGFDHCWFAWPILDAIACGDYETFERRLPHELGLSKNGYPFYIHVTNMLMALWYQDEAMLHDALPRAEKFTTTKHIIWERAIVSFLCALSRHDILAMETALQTLCDHYNRRKSSRETHKEKETLCVNAYGLLMLAYRIAPEIKIKYPDSKNFIKEFADWRIQNKEPELKLYHTYPPEGDIFNKLLMAPVAIGRISQPYLNDKDYEKRIQNVWLVDGERMRDEFIRSLQS</sequence>
<keyword evidence="2" id="KW-1185">Reference proteome</keyword>
<dbReference type="RefSeq" id="WP_073111763.1">
    <property type="nucleotide sequence ID" value="NZ_FQZY01000049.1"/>
</dbReference>
<dbReference type="EMBL" id="FQZY01000049">
    <property type="protein sequence ID" value="SHK43097.1"/>
    <property type="molecule type" value="Genomic_DNA"/>
</dbReference>
<name>A0A1M6SEW0_9FIRM</name>